<dbReference type="PROSITE" id="PS51459">
    <property type="entry name" value="FIDO"/>
    <property type="match status" value="1"/>
</dbReference>
<dbReference type="PANTHER" id="PTHR13504">
    <property type="entry name" value="FIDO DOMAIN-CONTAINING PROTEIN DDB_G0283145"/>
    <property type="match status" value="1"/>
</dbReference>
<dbReference type="InterPro" id="IPR040198">
    <property type="entry name" value="Fido_containing"/>
</dbReference>
<dbReference type="EMBL" id="BAAAFG010000016">
    <property type="protein sequence ID" value="GAA0873357.1"/>
    <property type="molecule type" value="Genomic_DNA"/>
</dbReference>
<dbReference type="Gene3D" id="1.10.3290.10">
    <property type="entry name" value="Fido-like domain"/>
    <property type="match status" value="1"/>
</dbReference>
<evidence type="ECO:0000259" key="1">
    <source>
        <dbReference type="PROSITE" id="PS51459"/>
    </source>
</evidence>
<name>A0ABN1MK49_9FLAO</name>
<evidence type="ECO:0000313" key="2">
    <source>
        <dbReference type="EMBL" id="GAA0873357.1"/>
    </source>
</evidence>
<dbReference type="InterPro" id="IPR036597">
    <property type="entry name" value="Fido-like_dom_sf"/>
</dbReference>
<proteinExistence type="predicted"/>
<dbReference type="RefSeq" id="WP_343768258.1">
    <property type="nucleotide sequence ID" value="NZ_BAAAFG010000016.1"/>
</dbReference>
<organism evidence="2 3">
    <name type="scientific">Gangjinia marincola</name>
    <dbReference type="NCBI Taxonomy" id="578463"/>
    <lineage>
        <taxon>Bacteria</taxon>
        <taxon>Pseudomonadati</taxon>
        <taxon>Bacteroidota</taxon>
        <taxon>Flavobacteriia</taxon>
        <taxon>Flavobacteriales</taxon>
        <taxon>Flavobacteriaceae</taxon>
        <taxon>Gangjinia</taxon>
    </lineage>
</organism>
<dbReference type="SUPFAM" id="SSF140931">
    <property type="entry name" value="Fic-like"/>
    <property type="match status" value="1"/>
</dbReference>
<reference evidence="2 3" key="1">
    <citation type="journal article" date="2019" name="Int. J. Syst. Evol. Microbiol.">
        <title>The Global Catalogue of Microorganisms (GCM) 10K type strain sequencing project: providing services to taxonomists for standard genome sequencing and annotation.</title>
        <authorList>
            <consortium name="The Broad Institute Genomics Platform"/>
            <consortium name="The Broad Institute Genome Sequencing Center for Infectious Disease"/>
            <person name="Wu L."/>
            <person name="Ma J."/>
        </authorList>
    </citation>
    <scope>NUCLEOTIDE SEQUENCE [LARGE SCALE GENOMIC DNA]</scope>
    <source>
        <strain evidence="2 3">JCM 16082</strain>
    </source>
</reference>
<dbReference type="InterPro" id="IPR003812">
    <property type="entry name" value="Fido"/>
</dbReference>
<gene>
    <name evidence="2" type="ORF">GCM10009117_25040</name>
</gene>
<evidence type="ECO:0000313" key="3">
    <source>
        <dbReference type="Proteomes" id="UP001500507"/>
    </source>
</evidence>
<keyword evidence="3" id="KW-1185">Reference proteome</keyword>
<comment type="caution">
    <text evidence="2">The sequence shown here is derived from an EMBL/GenBank/DDBJ whole genome shotgun (WGS) entry which is preliminary data.</text>
</comment>
<sequence length="262" mass="31165">MILLPLNIPEINVLKMSQIELEIRAIYRLITFSRKHLADDLLDTFLSHTQDLKELLSIKNAQMEAQDEDEAKEYVLNLNETLRFVTQEINKNITFSTQVQLFQLFRLISPESHREHPNKFRGTHVQIGSYLCPEPSKLNSLVADLFYRMLQIKHPILRAIYFHHELIRIHPFTDGNGRTTRIAKNWMLMYNLYPPIFIKDDEEKYEYIQTLSASFSQLEKSPNHWNEHTINFFKQEINRIYRNTNMIYNKVHHIGHLKSNLS</sequence>
<protein>
    <recommendedName>
        <fullName evidence="1">Fido domain-containing protein</fullName>
    </recommendedName>
</protein>
<feature type="domain" description="Fido" evidence="1">
    <location>
        <begin position="96"/>
        <end position="235"/>
    </location>
</feature>
<dbReference type="PANTHER" id="PTHR13504:SF38">
    <property type="entry name" value="FIDO DOMAIN-CONTAINING PROTEIN"/>
    <property type="match status" value="1"/>
</dbReference>
<accession>A0ABN1MK49</accession>
<dbReference type="Proteomes" id="UP001500507">
    <property type="component" value="Unassembled WGS sequence"/>
</dbReference>
<dbReference type="Pfam" id="PF02661">
    <property type="entry name" value="Fic"/>
    <property type="match status" value="1"/>
</dbReference>